<reference evidence="10 11" key="1">
    <citation type="submission" date="2018-06" db="EMBL/GenBank/DDBJ databases">
        <authorList>
            <consortium name="Pathogen Informatics"/>
            <person name="Doyle S."/>
        </authorList>
    </citation>
    <scope>NUCLEOTIDE SEQUENCE [LARGE SCALE GENOMIC DNA]</scope>
    <source>
        <strain evidence="10 11">NCTC13093</strain>
    </source>
</reference>
<evidence type="ECO:0000256" key="6">
    <source>
        <dbReference type="ARBA" id="ARBA00022747"/>
    </source>
</evidence>
<dbReference type="Gene3D" id="1.20.1260.30">
    <property type="match status" value="1"/>
</dbReference>
<dbReference type="PRINTS" id="PR00507">
    <property type="entry name" value="N12N6MTFRASE"/>
</dbReference>
<evidence type="ECO:0000259" key="9">
    <source>
        <dbReference type="Pfam" id="PF12161"/>
    </source>
</evidence>
<dbReference type="RefSeq" id="WP_181463130.1">
    <property type="nucleotide sequence ID" value="NZ_UAPV01000001.1"/>
</dbReference>
<dbReference type="InterPro" id="IPR022749">
    <property type="entry name" value="D12N6_MeTrfase_N"/>
</dbReference>
<dbReference type="InterPro" id="IPR003356">
    <property type="entry name" value="DNA_methylase_A-5"/>
</dbReference>
<dbReference type="CDD" id="cd02440">
    <property type="entry name" value="AdoMet_MTases"/>
    <property type="match status" value="1"/>
</dbReference>
<organism evidence="10 11">
    <name type="scientific">Anaerobiospirillum thomasii</name>
    <dbReference type="NCBI Taxonomy" id="179995"/>
    <lineage>
        <taxon>Bacteria</taxon>
        <taxon>Pseudomonadati</taxon>
        <taxon>Pseudomonadota</taxon>
        <taxon>Gammaproteobacteria</taxon>
        <taxon>Aeromonadales</taxon>
        <taxon>Succinivibrionaceae</taxon>
        <taxon>Anaerobiospirillum</taxon>
    </lineage>
</organism>
<sequence>MTSKNDIIKAVNDSVRYIREIEHYNIKAYIYSLLLLKKISDRNKEIEPLVNGELICSNKESSFDFIYSHKDDEDLASIMNSAFKNLEKKNSDRLKGVFDIIDFTNFAVTVNGKDKNHTLKKIVDSFNNLDLRPSCLDSANVITDALEIISDYIAMLSRRDTIYFETPNQIAKLVSSIVKPQENEEVYDPTCGTGGMLINAYKEAVGGNVSIYGQEINKSSWSVCILNMLLHDIDTSHIWLGDSIQDPMNIENGRLMKFDVVIANPSFTNVTGQMHMIQN</sequence>
<comment type="catalytic activity">
    <reaction evidence="7">
        <text>a 2'-deoxyadenosine in DNA + S-adenosyl-L-methionine = an N(6)-methyl-2'-deoxyadenosine in DNA + S-adenosyl-L-homocysteine + H(+)</text>
        <dbReference type="Rhea" id="RHEA:15197"/>
        <dbReference type="Rhea" id="RHEA-COMP:12418"/>
        <dbReference type="Rhea" id="RHEA-COMP:12419"/>
        <dbReference type="ChEBI" id="CHEBI:15378"/>
        <dbReference type="ChEBI" id="CHEBI:57856"/>
        <dbReference type="ChEBI" id="CHEBI:59789"/>
        <dbReference type="ChEBI" id="CHEBI:90615"/>
        <dbReference type="ChEBI" id="CHEBI:90616"/>
        <dbReference type="EC" id="2.1.1.72"/>
    </reaction>
</comment>
<evidence type="ECO:0000313" key="11">
    <source>
        <dbReference type="Proteomes" id="UP000250086"/>
    </source>
</evidence>
<dbReference type="GO" id="GO:0008170">
    <property type="term" value="F:N-methyltransferase activity"/>
    <property type="evidence" value="ECO:0007669"/>
    <property type="project" value="InterPro"/>
</dbReference>
<evidence type="ECO:0000256" key="4">
    <source>
        <dbReference type="ARBA" id="ARBA00022679"/>
    </source>
</evidence>
<dbReference type="InterPro" id="IPR038333">
    <property type="entry name" value="T1MK-like_N_sf"/>
</dbReference>
<comment type="similarity">
    <text evidence="1">Belongs to the N(4)/N(6)-methyltransferase family.</text>
</comment>
<dbReference type="SUPFAM" id="SSF53335">
    <property type="entry name" value="S-adenosyl-L-methionine-dependent methyltransferases"/>
    <property type="match status" value="1"/>
</dbReference>
<evidence type="ECO:0000256" key="1">
    <source>
        <dbReference type="ARBA" id="ARBA00006594"/>
    </source>
</evidence>
<gene>
    <name evidence="10" type="ORF">NCTC13093_00004</name>
</gene>
<dbReference type="AlphaFoldDB" id="A0A2X0V738"/>
<dbReference type="GO" id="GO:0009307">
    <property type="term" value="P:DNA restriction-modification system"/>
    <property type="evidence" value="ECO:0007669"/>
    <property type="project" value="UniProtKB-KW"/>
</dbReference>
<evidence type="ECO:0000256" key="3">
    <source>
        <dbReference type="ARBA" id="ARBA00022603"/>
    </source>
</evidence>
<dbReference type="InterPro" id="IPR029063">
    <property type="entry name" value="SAM-dependent_MTases_sf"/>
</dbReference>
<keyword evidence="11" id="KW-1185">Reference proteome</keyword>
<evidence type="ECO:0000256" key="7">
    <source>
        <dbReference type="ARBA" id="ARBA00047942"/>
    </source>
</evidence>
<proteinExistence type="inferred from homology"/>
<dbReference type="EC" id="2.1.1.72" evidence="2"/>
<dbReference type="GO" id="GO:0032259">
    <property type="term" value="P:methylation"/>
    <property type="evidence" value="ECO:0007669"/>
    <property type="project" value="UniProtKB-KW"/>
</dbReference>
<keyword evidence="6" id="KW-0680">Restriction system</keyword>
<dbReference type="GO" id="GO:0003677">
    <property type="term" value="F:DNA binding"/>
    <property type="evidence" value="ECO:0007669"/>
    <property type="project" value="InterPro"/>
</dbReference>
<keyword evidence="3 10" id="KW-0489">Methyltransferase</keyword>
<accession>A0A2X0V738</accession>
<evidence type="ECO:0000259" key="8">
    <source>
        <dbReference type="Pfam" id="PF02384"/>
    </source>
</evidence>
<dbReference type="Pfam" id="PF02384">
    <property type="entry name" value="N6_Mtase"/>
    <property type="match status" value="1"/>
</dbReference>
<name>A0A2X0V738_9GAMM</name>
<evidence type="ECO:0000256" key="2">
    <source>
        <dbReference type="ARBA" id="ARBA00011900"/>
    </source>
</evidence>
<dbReference type="Pfam" id="PF12161">
    <property type="entry name" value="HsdM_N"/>
    <property type="match status" value="1"/>
</dbReference>
<dbReference type="Gene3D" id="3.40.50.150">
    <property type="entry name" value="Vaccinia Virus protein VP39"/>
    <property type="match status" value="1"/>
</dbReference>
<dbReference type="Proteomes" id="UP000250086">
    <property type="component" value="Unassembled WGS sequence"/>
</dbReference>
<keyword evidence="4 10" id="KW-0808">Transferase</keyword>
<keyword evidence="5" id="KW-0949">S-adenosyl-L-methionine</keyword>
<feature type="domain" description="N6 adenine-specific DNA methyltransferase N-terminal" evidence="9">
    <location>
        <begin position="18"/>
        <end position="126"/>
    </location>
</feature>
<protein>
    <recommendedName>
        <fullName evidence="2">site-specific DNA-methyltransferase (adenine-specific)</fullName>
        <ecNumber evidence="2">2.1.1.72</ecNumber>
    </recommendedName>
</protein>
<evidence type="ECO:0000256" key="5">
    <source>
        <dbReference type="ARBA" id="ARBA00022691"/>
    </source>
</evidence>
<dbReference type="InterPro" id="IPR051537">
    <property type="entry name" value="DNA_Adenine_Mtase"/>
</dbReference>
<dbReference type="PANTHER" id="PTHR42933">
    <property type="entry name" value="SLR6095 PROTEIN"/>
    <property type="match status" value="1"/>
</dbReference>
<dbReference type="GO" id="GO:0009007">
    <property type="term" value="F:site-specific DNA-methyltransferase (adenine-specific) activity"/>
    <property type="evidence" value="ECO:0007669"/>
    <property type="project" value="UniProtKB-EC"/>
</dbReference>
<dbReference type="EMBL" id="UAPV01000001">
    <property type="protein sequence ID" value="SPT68605.1"/>
    <property type="molecule type" value="Genomic_DNA"/>
</dbReference>
<feature type="domain" description="DNA methylase adenine-specific" evidence="8">
    <location>
        <begin position="140"/>
        <end position="269"/>
    </location>
</feature>
<dbReference type="PANTHER" id="PTHR42933:SF1">
    <property type="entry name" value="SITE-SPECIFIC DNA-METHYLTRANSFERASE (ADENINE-SPECIFIC)"/>
    <property type="match status" value="1"/>
</dbReference>
<evidence type="ECO:0000313" key="10">
    <source>
        <dbReference type="EMBL" id="SPT68605.1"/>
    </source>
</evidence>